<reference evidence="1" key="2">
    <citation type="journal article" date="2015" name="Fish Shellfish Immunol.">
        <title>Early steps in the European eel (Anguilla anguilla)-Vibrio vulnificus interaction in the gills: Role of the RtxA13 toxin.</title>
        <authorList>
            <person name="Callol A."/>
            <person name="Pajuelo D."/>
            <person name="Ebbesson L."/>
            <person name="Teles M."/>
            <person name="MacKenzie S."/>
            <person name="Amaro C."/>
        </authorList>
    </citation>
    <scope>NUCLEOTIDE SEQUENCE</scope>
</reference>
<organism evidence="1">
    <name type="scientific">Anguilla anguilla</name>
    <name type="common">European freshwater eel</name>
    <name type="synonym">Muraena anguilla</name>
    <dbReference type="NCBI Taxonomy" id="7936"/>
    <lineage>
        <taxon>Eukaryota</taxon>
        <taxon>Metazoa</taxon>
        <taxon>Chordata</taxon>
        <taxon>Craniata</taxon>
        <taxon>Vertebrata</taxon>
        <taxon>Euteleostomi</taxon>
        <taxon>Actinopterygii</taxon>
        <taxon>Neopterygii</taxon>
        <taxon>Teleostei</taxon>
        <taxon>Anguilliformes</taxon>
        <taxon>Anguillidae</taxon>
        <taxon>Anguilla</taxon>
    </lineage>
</organism>
<protein>
    <submittedName>
        <fullName evidence="1">Uncharacterized protein</fullName>
    </submittedName>
</protein>
<reference evidence="1" key="1">
    <citation type="submission" date="2014-11" db="EMBL/GenBank/DDBJ databases">
        <authorList>
            <person name="Amaro Gonzalez C."/>
        </authorList>
    </citation>
    <scope>NUCLEOTIDE SEQUENCE</scope>
</reference>
<proteinExistence type="predicted"/>
<accession>A0A0E9QVK5</accession>
<sequence>MYQLYLYLACTGHCFLLYHPCL</sequence>
<evidence type="ECO:0000313" key="1">
    <source>
        <dbReference type="EMBL" id="JAH20482.1"/>
    </source>
</evidence>
<dbReference type="AlphaFoldDB" id="A0A0E9QVK5"/>
<name>A0A0E9QVK5_ANGAN</name>
<dbReference type="EMBL" id="GBXM01088095">
    <property type="protein sequence ID" value="JAH20482.1"/>
    <property type="molecule type" value="Transcribed_RNA"/>
</dbReference>